<comment type="caution">
    <text evidence="9">The sequence shown here is derived from an EMBL/GenBank/DDBJ whole genome shotgun (WGS) entry which is preliminary data.</text>
</comment>
<dbReference type="Pfam" id="PF00282">
    <property type="entry name" value="Pyridoxal_deC"/>
    <property type="match status" value="2"/>
</dbReference>
<dbReference type="GO" id="GO:0042412">
    <property type="term" value="P:taurine biosynthetic process"/>
    <property type="evidence" value="ECO:0007669"/>
    <property type="project" value="TreeGrafter"/>
</dbReference>
<dbReference type="AlphaFoldDB" id="A0A7K7Z2J6"/>
<dbReference type="PANTHER" id="PTHR45677">
    <property type="entry name" value="GLUTAMATE DECARBOXYLASE-RELATED"/>
    <property type="match status" value="1"/>
</dbReference>
<dbReference type="InterPro" id="IPR002129">
    <property type="entry name" value="PyrdxlP-dep_de-COase"/>
</dbReference>
<dbReference type="SUPFAM" id="SSF53383">
    <property type="entry name" value="PLP-dependent transferases"/>
    <property type="match status" value="1"/>
</dbReference>
<dbReference type="PANTHER" id="PTHR45677:SF8">
    <property type="entry name" value="CYSTEINE SULFINIC ACID DECARBOXYLASE"/>
    <property type="match status" value="1"/>
</dbReference>
<evidence type="ECO:0000256" key="2">
    <source>
        <dbReference type="ARBA" id="ARBA00009533"/>
    </source>
</evidence>
<dbReference type="Gene3D" id="3.40.640.10">
    <property type="entry name" value="Type I PLP-dependent aspartate aminotransferase-like (Major domain)"/>
    <property type="match status" value="1"/>
</dbReference>
<keyword evidence="10" id="KW-1185">Reference proteome</keyword>
<feature type="non-terminal residue" evidence="9">
    <location>
        <position position="1"/>
    </location>
</feature>
<reference evidence="9 10" key="1">
    <citation type="submission" date="2019-09" db="EMBL/GenBank/DDBJ databases">
        <title>Bird 10,000 Genomes (B10K) Project - Family phase.</title>
        <authorList>
            <person name="Zhang G."/>
        </authorList>
    </citation>
    <scope>NUCLEOTIDE SEQUENCE [LARGE SCALE GENOMIC DNA]</scope>
    <source>
        <strain evidence="9">B10K-DU-001-68</strain>
        <tissue evidence="9">Muscle</tissue>
    </source>
</reference>
<dbReference type="Gene3D" id="3.90.1150.170">
    <property type="match status" value="1"/>
</dbReference>
<comment type="cofactor">
    <cofactor evidence="1 7 8">
        <name>pyridoxal 5'-phosphate</name>
        <dbReference type="ChEBI" id="CHEBI:597326"/>
    </cofactor>
</comment>
<dbReference type="GO" id="GO:0005737">
    <property type="term" value="C:cytoplasm"/>
    <property type="evidence" value="ECO:0007669"/>
    <property type="project" value="TreeGrafter"/>
</dbReference>
<dbReference type="InterPro" id="IPR015421">
    <property type="entry name" value="PyrdxlP-dep_Trfase_major"/>
</dbReference>
<dbReference type="InterPro" id="IPR015424">
    <property type="entry name" value="PyrdxlP-dep_Trfase"/>
</dbReference>
<dbReference type="GO" id="GO:0019752">
    <property type="term" value="P:carboxylic acid metabolic process"/>
    <property type="evidence" value="ECO:0007669"/>
    <property type="project" value="InterPro"/>
</dbReference>
<dbReference type="EMBL" id="VZTB01017995">
    <property type="protein sequence ID" value="NXA84532.1"/>
    <property type="molecule type" value="Genomic_DNA"/>
</dbReference>
<evidence type="ECO:0000256" key="3">
    <source>
        <dbReference type="ARBA" id="ARBA00011738"/>
    </source>
</evidence>
<comment type="similarity">
    <text evidence="2 8">Belongs to the group II decarboxylase family.</text>
</comment>
<gene>
    <name evidence="9" type="primary">Csad</name>
    <name evidence="9" type="ORF">THRLUD_R01474</name>
</gene>
<protein>
    <submittedName>
        <fullName evidence="9">CSAD decarboxylase</fullName>
    </submittedName>
</protein>
<accession>A0A7K7Z2J6</accession>
<dbReference type="CDD" id="cd06450">
    <property type="entry name" value="DOPA_deC_like"/>
    <property type="match status" value="1"/>
</dbReference>
<feature type="modified residue" description="N6-(pyridoxal phosphate)lysine" evidence="7">
    <location>
        <position position="299"/>
    </location>
</feature>
<evidence type="ECO:0000256" key="5">
    <source>
        <dbReference type="ARBA" id="ARBA00022898"/>
    </source>
</evidence>
<evidence type="ECO:0000256" key="7">
    <source>
        <dbReference type="PIRSR" id="PIRSR602129-50"/>
    </source>
</evidence>
<comment type="subunit">
    <text evidence="3">Homodimer.</text>
</comment>
<keyword evidence="4" id="KW-0210">Decarboxylase</keyword>
<dbReference type="InterPro" id="IPR021115">
    <property type="entry name" value="Pyridoxal-P_BS"/>
</dbReference>
<dbReference type="GO" id="GO:0004782">
    <property type="term" value="F:sulfinoalanine decarboxylase activity"/>
    <property type="evidence" value="ECO:0007669"/>
    <property type="project" value="TreeGrafter"/>
</dbReference>
<keyword evidence="6 8" id="KW-0456">Lyase</keyword>
<feature type="non-terminal residue" evidence="9">
    <location>
        <position position="516"/>
    </location>
</feature>
<evidence type="ECO:0000256" key="8">
    <source>
        <dbReference type="RuleBase" id="RU000382"/>
    </source>
</evidence>
<organism evidence="9 10">
    <name type="scientific">Thryothorus ludovicianus</name>
    <name type="common">Carolina wren</name>
    <name type="synonym">Sylvia ludoviciana</name>
    <dbReference type="NCBI Taxonomy" id="74200"/>
    <lineage>
        <taxon>Eukaryota</taxon>
        <taxon>Metazoa</taxon>
        <taxon>Chordata</taxon>
        <taxon>Craniata</taxon>
        <taxon>Vertebrata</taxon>
        <taxon>Euteleostomi</taxon>
        <taxon>Archelosauria</taxon>
        <taxon>Archosauria</taxon>
        <taxon>Dinosauria</taxon>
        <taxon>Saurischia</taxon>
        <taxon>Theropoda</taxon>
        <taxon>Coelurosauria</taxon>
        <taxon>Aves</taxon>
        <taxon>Neognathae</taxon>
        <taxon>Neoaves</taxon>
        <taxon>Telluraves</taxon>
        <taxon>Australaves</taxon>
        <taxon>Passeriformes</taxon>
        <taxon>Certhiidae</taxon>
        <taxon>Troglodytinae</taxon>
        <taxon>Thryothorus</taxon>
    </lineage>
</organism>
<evidence type="ECO:0000313" key="9">
    <source>
        <dbReference type="EMBL" id="NXA84532.1"/>
    </source>
</evidence>
<keyword evidence="5 7" id="KW-0663">Pyridoxal phosphate</keyword>
<dbReference type="PROSITE" id="PS00392">
    <property type="entry name" value="DDC_GAD_HDC_YDC"/>
    <property type="match status" value="1"/>
</dbReference>
<sequence>LDDPGLDMTAGEEFLQEVFQILLEEGVRKSTDVTQKVCDWKEPQELRELLDLELRSDGEGRERLLQRCRDVLRLSVHTGHPRFFNQLFSGLDHHALAGRFLTETLNTSPYTYEVAPVLVLMEEQVLAKLRELVGWSSGDGIFAPGGSMSNMLAMNVARFQRFPESRSRGNWDLPRLALFASQESHYSILKGAALLGIGTDNVHLVRTDERGKMIPEELEKEIQRVKSEGSEPLFVCATSGTTVLGAFDPLDAIADICAHHGLWLHVDAAWGGSALLSPKLRHLLAGIHRADSVTWNPHKLLMVGLQCSAFLLRDSSVGAPHPEFLPLGCLPRPPSLILGVSCPSQGLLQRCHGVGATYLFQRDKFYDVSLDTGDKSPQCGRRADGLKLWILWKAVGTRGLAWRVERAFAATRYLLEQVKRREGFQLVMEPEFLNLCFWLIPPSLWGQDSSPEFWDKLGKVAPAIKEKMIRKGSMMVAYQPHGSHVNFFRQIITNPAVTRQDLDFFLDEIQELGWDL</sequence>
<proteinExistence type="inferred from homology"/>
<evidence type="ECO:0000256" key="4">
    <source>
        <dbReference type="ARBA" id="ARBA00022793"/>
    </source>
</evidence>
<evidence type="ECO:0000256" key="6">
    <source>
        <dbReference type="ARBA" id="ARBA00023239"/>
    </source>
</evidence>
<evidence type="ECO:0000256" key="1">
    <source>
        <dbReference type="ARBA" id="ARBA00001933"/>
    </source>
</evidence>
<evidence type="ECO:0000313" key="10">
    <source>
        <dbReference type="Proteomes" id="UP000558509"/>
    </source>
</evidence>
<dbReference type="GO" id="GO:0030170">
    <property type="term" value="F:pyridoxal phosphate binding"/>
    <property type="evidence" value="ECO:0007669"/>
    <property type="project" value="InterPro"/>
</dbReference>
<dbReference type="Proteomes" id="UP000558509">
    <property type="component" value="Unassembled WGS sequence"/>
</dbReference>
<name>A0A7K7Z2J6_THRLU</name>